<evidence type="ECO:0000259" key="4">
    <source>
        <dbReference type="Pfam" id="PF03486"/>
    </source>
</evidence>
<protein>
    <recommendedName>
        <fullName evidence="8">Aminoacetone oxidase family FAD-binding enzyme</fullName>
    </recommendedName>
</protein>
<evidence type="ECO:0008006" key="8">
    <source>
        <dbReference type="Google" id="ProtNLM"/>
    </source>
</evidence>
<dbReference type="InterPro" id="IPR057661">
    <property type="entry name" value="RsdA/BaiN/AoA(So)_Rossmann"/>
</dbReference>
<dbReference type="Gene3D" id="2.40.30.10">
    <property type="entry name" value="Translation factors"/>
    <property type="match status" value="1"/>
</dbReference>
<evidence type="ECO:0000256" key="2">
    <source>
        <dbReference type="ARBA" id="ARBA00022630"/>
    </source>
</evidence>
<dbReference type="Gene3D" id="3.50.50.60">
    <property type="entry name" value="FAD/NAD(P)-binding domain"/>
    <property type="match status" value="1"/>
</dbReference>
<comment type="cofactor">
    <cofactor evidence="1">
        <name>FAD</name>
        <dbReference type="ChEBI" id="CHEBI:57692"/>
    </cofactor>
</comment>
<dbReference type="SUPFAM" id="SSF160996">
    <property type="entry name" value="HI0933 insert domain-like"/>
    <property type="match status" value="1"/>
</dbReference>
<dbReference type="InterPro" id="IPR004792">
    <property type="entry name" value="BaiN-like"/>
</dbReference>
<dbReference type="SUPFAM" id="SSF51905">
    <property type="entry name" value="FAD/NAD(P)-binding domain"/>
    <property type="match status" value="1"/>
</dbReference>
<name>A0A1T4N973_9ENTE</name>
<dbReference type="AlphaFoldDB" id="A0A1T4N973"/>
<reference evidence="6 7" key="1">
    <citation type="submission" date="2017-02" db="EMBL/GenBank/DDBJ databases">
        <authorList>
            <person name="Peterson S.W."/>
        </authorList>
    </citation>
    <scope>NUCLEOTIDE SEQUENCE [LARGE SCALE GENOMIC DNA]</scope>
    <source>
        <strain evidence="6 7">ATCC BAA-1030</strain>
    </source>
</reference>
<dbReference type="InterPro" id="IPR055178">
    <property type="entry name" value="RsdA/BaiN/AoA(So)-like_dom"/>
</dbReference>
<evidence type="ECO:0000259" key="5">
    <source>
        <dbReference type="Pfam" id="PF22780"/>
    </source>
</evidence>
<evidence type="ECO:0000313" key="7">
    <source>
        <dbReference type="Proteomes" id="UP000190328"/>
    </source>
</evidence>
<dbReference type="Pfam" id="PF03486">
    <property type="entry name" value="HI0933_like"/>
    <property type="match status" value="1"/>
</dbReference>
<dbReference type="InterPro" id="IPR023166">
    <property type="entry name" value="BaiN-like_dom_sf"/>
</dbReference>
<dbReference type="STRING" id="263852.SAMN02745116_01355"/>
<dbReference type="Pfam" id="PF22780">
    <property type="entry name" value="HI0933_like_1st"/>
    <property type="match status" value="1"/>
</dbReference>
<dbReference type="InterPro" id="IPR036188">
    <property type="entry name" value="FAD/NAD-bd_sf"/>
</dbReference>
<keyword evidence="3" id="KW-0274">FAD</keyword>
<dbReference type="PRINTS" id="PR00411">
    <property type="entry name" value="PNDRDTASEI"/>
</dbReference>
<organism evidence="6 7">
    <name type="scientific">Pilibacter termitis</name>
    <dbReference type="NCBI Taxonomy" id="263852"/>
    <lineage>
        <taxon>Bacteria</taxon>
        <taxon>Bacillati</taxon>
        <taxon>Bacillota</taxon>
        <taxon>Bacilli</taxon>
        <taxon>Lactobacillales</taxon>
        <taxon>Enterococcaceae</taxon>
        <taxon>Pilibacter</taxon>
    </lineage>
</organism>
<feature type="domain" description="RsdA/BaiN/AoA(So)-like insert" evidence="5">
    <location>
        <begin position="191"/>
        <end position="356"/>
    </location>
</feature>
<dbReference type="Gene3D" id="1.10.8.260">
    <property type="entry name" value="HI0933 insert domain-like"/>
    <property type="match status" value="1"/>
</dbReference>
<accession>A0A1T4N973</accession>
<proteinExistence type="predicted"/>
<dbReference type="PANTHER" id="PTHR42887:SF2">
    <property type="entry name" value="OS12G0638800 PROTEIN"/>
    <property type="match status" value="1"/>
</dbReference>
<dbReference type="PANTHER" id="PTHR42887">
    <property type="entry name" value="OS12G0638800 PROTEIN"/>
    <property type="match status" value="1"/>
</dbReference>
<dbReference type="EMBL" id="FUXI01000013">
    <property type="protein sequence ID" value="SJZ75751.1"/>
    <property type="molecule type" value="Genomic_DNA"/>
</dbReference>
<keyword evidence="2" id="KW-0285">Flavoprotein</keyword>
<dbReference type="Proteomes" id="UP000190328">
    <property type="component" value="Unassembled WGS sequence"/>
</dbReference>
<keyword evidence="7" id="KW-1185">Reference proteome</keyword>
<gene>
    <name evidence="6" type="ORF">SAMN02745116_01355</name>
</gene>
<evidence type="ECO:0000313" key="6">
    <source>
        <dbReference type="EMBL" id="SJZ75751.1"/>
    </source>
</evidence>
<evidence type="ECO:0000256" key="1">
    <source>
        <dbReference type="ARBA" id="ARBA00001974"/>
    </source>
</evidence>
<sequence length="415" mass="45361">MTIDCIVIGAGASGLMASIQAAENGANVCLIEKNKRIGKKLLMTGGGRCNVTNNRTNEEIIQHIIGNGKFLYSSLNQFSAHDIIDFFEQCGVKLKEEDHGRMFPVTDKSQTIVDALYNKLLELNVTILTNTTVENILKENGQIIGVKTNKGQFLSPSVIVATGGRSYPSTGSTGDGYRFAKKSGHTLSKLYATESPLISDEPFILDKRLQGLSLRNVKLSVVNAKGKTLVTHQMDILFTHFGLSGPAALRCSSFVNQELEISQTAKVVLDCFPEKTHEELAEEIKRLLNGNKKSIKNALAEFLPERLLSFLLENCAIPEQKTAEKITNEEVTRFLEMSKHFPINITKTFPIEKSFVTGGGVSLKEINPKTMESKLQKGLFFTGEVLDINGYTGGYNITCAFSTGAVAGREVAGRG</sequence>
<evidence type="ECO:0000256" key="3">
    <source>
        <dbReference type="ARBA" id="ARBA00022827"/>
    </source>
</evidence>
<dbReference type="NCBIfam" id="TIGR00275">
    <property type="entry name" value="aminoacetone oxidase family FAD-binding enzyme"/>
    <property type="match status" value="1"/>
</dbReference>
<feature type="domain" description="RsdA/BaiN/AoA(So)-like Rossmann fold-like" evidence="4">
    <location>
        <begin position="4"/>
        <end position="409"/>
    </location>
</feature>